<evidence type="ECO:0000259" key="1">
    <source>
        <dbReference type="Pfam" id="PF03551"/>
    </source>
</evidence>
<dbReference type="PANTHER" id="PTHR43252">
    <property type="entry name" value="TRANSCRIPTIONAL REGULATOR YQJI"/>
    <property type="match status" value="1"/>
</dbReference>
<dbReference type="PANTHER" id="PTHR43252:SF6">
    <property type="entry name" value="NEGATIVE TRANSCRIPTION REGULATOR PADR"/>
    <property type="match status" value="1"/>
</dbReference>
<dbReference type="InterPro" id="IPR005149">
    <property type="entry name" value="Tscrpt_reg_PadR_N"/>
</dbReference>
<organism evidence="2 3">
    <name type="scientific">Terrihabitans rhizophilus</name>
    <dbReference type="NCBI Taxonomy" id="3092662"/>
    <lineage>
        <taxon>Bacteria</taxon>
        <taxon>Pseudomonadati</taxon>
        <taxon>Pseudomonadota</taxon>
        <taxon>Alphaproteobacteria</taxon>
        <taxon>Hyphomicrobiales</taxon>
        <taxon>Terrihabitans</taxon>
    </lineage>
</organism>
<comment type="caution">
    <text evidence="2">The sequence shown here is derived from an EMBL/GenBank/DDBJ whole genome shotgun (WGS) entry which is preliminary data.</text>
</comment>
<dbReference type="Proteomes" id="UP001274321">
    <property type="component" value="Unassembled WGS sequence"/>
</dbReference>
<dbReference type="SUPFAM" id="SSF46785">
    <property type="entry name" value="Winged helix' DNA-binding domain"/>
    <property type="match status" value="1"/>
</dbReference>
<proteinExistence type="predicted"/>
<evidence type="ECO:0000313" key="2">
    <source>
        <dbReference type="EMBL" id="MDX6806637.1"/>
    </source>
</evidence>
<dbReference type="InterPro" id="IPR036388">
    <property type="entry name" value="WH-like_DNA-bd_sf"/>
</dbReference>
<sequence>MNIRTACLALLAHGEASGYDLKKRWTEGPFSRFFDASFGSIYPTLAKLEQEGLVLFRQEGQAGKPLRKVYSLTESGRQAFMEALSAPPEPDVFRSAFALLALCAPFLPAQVLERAIEVRLNDQRAELAELEAIASTDTRAPISWLVAWGIHHFRSDIAFLEAKGAELAAMAGSAEPGGTYEVCPSCTSGADA</sequence>
<gene>
    <name evidence="2" type="ORF">SCD90_11230</name>
</gene>
<keyword evidence="3" id="KW-1185">Reference proteome</keyword>
<dbReference type="InterPro" id="IPR036390">
    <property type="entry name" value="WH_DNA-bd_sf"/>
</dbReference>
<dbReference type="EMBL" id="JAXAFJ010000006">
    <property type="protein sequence ID" value="MDX6806637.1"/>
    <property type="molecule type" value="Genomic_DNA"/>
</dbReference>
<evidence type="ECO:0000313" key="3">
    <source>
        <dbReference type="Proteomes" id="UP001274321"/>
    </source>
</evidence>
<reference evidence="2 3" key="1">
    <citation type="submission" date="2023-11" db="EMBL/GenBank/DDBJ databases">
        <authorList>
            <person name="Bao R."/>
        </authorList>
    </citation>
    <scope>NUCLEOTIDE SEQUENCE [LARGE SCALE GENOMIC DNA]</scope>
    <source>
        <strain evidence="2 3">PJ23</strain>
    </source>
</reference>
<protein>
    <submittedName>
        <fullName evidence="2">PadR family transcriptional regulator</fullName>
    </submittedName>
</protein>
<name>A0ABU4RP52_9HYPH</name>
<dbReference type="Pfam" id="PF03551">
    <property type="entry name" value="PadR"/>
    <property type="match status" value="1"/>
</dbReference>
<accession>A0ABU4RP52</accession>
<feature type="domain" description="Transcription regulator PadR N-terminal" evidence="1">
    <location>
        <begin position="8"/>
        <end position="80"/>
    </location>
</feature>
<dbReference type="Gene3D" id="1.10.10.10">
    <property type="entry name" value="Winged helix-like DNA-binding domain superfamily/Winged helix DNA-binding domain"/>
    <property type="match status" value="1"/>
</dbReference>
<dbReference type="RefSeq" id="WP_319844764.1">
    <property type="nucleotide sequence ID" value="NZ_JAXAFJ010000006.1"/>
</dbReference>